<protein>
    <submittedName>
        <fullName evidence="1">Uncharacterized protein</fullName>
    </submittedName>
</protein>
<reference evidence="1" key="1">
    <citation type="submission" date="2022-11" db="EMBL/GenBank/DDBJ databases">
        <title>Candidatus Alkanophaga archaea from heated hydrothermal vent sediment oxidize petroleum alkanes.</title>
        <authorList>
            <person name="Zehnle H."/>
            <person name="Laso-Perez R."/>
            <person name="Lipp J."/>
            <person name="Teske A."/>
            <person name="Wegener G."/>
        </authorList>
    </citation>
    <scope>NUCLEOTIDE SEQUENCE</scope>
    <source>
        <strain evidence="1">MCA70</strain>
    </source>
</reference>
<dbReference type="Proteomes" id="UP001144110">
    <property type="component" value="Unassembled WGS sequence"/>
</dbReference>
<dbReference type="AlphaFoldDB" id="A0AAE3TEX6"/>
<sequence>MIKKRLVATDEKGFIIYGKNKFLEKLTLEFYYIFKEEESWGFNPNLHLHTLGVRGILNWKEWELRGEIATQNGRYSGTKDVSGLGGYVYLNRLCLSFRR</sequence>
<proteinExistence type="predicted"/>
<dbReference type="EMBL" id="JAPHEG010000005">
    <property type="protein sequence ID" value="MDF2953906.1"/>
    <property type="molecule type" value="Genomic_DNA"/>
</dbReference>
<organism evidence="1 2">
    <name type="scientific">Candidatus Thermodesulfobacterium syntrophicum</name>
    <dbReference type="NCBI Taxonomy" id="3060442"/>
    <lineage>
        <taxon>Bacteria</taxon>
        <taxon>Pseudomonadati</taxon>
        <taxon>Thermodesulfobacteriota</taxon>
        <taxon>Thermodesulfobacteria</taxon>
        <taxon>Thermodesulfobacteriales</taxon>
        <taxon>Thermodesulfobacteriaceae</taxon>
        <taxon>Thermodesulfobacterium</taxon>
    </lineage>
</organism>
<name>A0AAE3TEX6_9BACT</name>
<gene>
    <name evidence="1" type="ORF">OD816_001151</name>
</gene>
<evidence type="ECO:0000313" key="1">
    <source>
        <dbReference type="EMBL" id="MDF2953906.1"/>
    </source>
</evidence>
<comment type="caution">
    <text evidence="1">The sequence shown here is derived from an EMBL/GenBank/DDBJ whole genome shotgun (WGS) entry which is preliminary data.</text>
</comment>
<evidence type="ECO:0000313" key="2">
    <source>
        <dbReference type="Proteomes" id="UP001144110"/>
    </source>
</evidence>
<accession>A0AAE3TEX6</accession>